<evidence type="ECO:0000256" key="4">
    <source>
        <dbReference type="ARBA" id="ARBA00022737"/>
    </source>
</evidence>
<protein>
    <submittedName>
        <fullName evidence="15">Zinc finger protein 184</fullName>
    </submittedName>
</protein>
<dbReference type="SUPFAM" id="SSF57667">
    <property type="entry name" value="beta-beta-alpha zinc fingers"/>
    <property type="match status" value="6"/>
</dbReference>
<feature type="domain" description="C2H2-type" evidence="13">
    <location>
        <begin position="226"/>
        <end position="253"/>
    </location>
</feature>
<dbReference type="Pfam" id="PF00096">
    <property type="entry name" value="zf-C2H2"/>
    <property type="match status" value="5"/>
</dbReference>
<proteinExistence type="inferred from homology"/>
<sequence length="674" mass="76928">MTDVSDCRYDKNSNIFEPLGHNVEKDIKYCPSSGGKTCSESSQQPEKPLSGCDNKMNTEPLENESVVRDVYDHTMLQRSTLNTQIKEEVGDSGSHDNQNLSCFFCGSEFATGGLLTRHISDHTGEKLLTCVVCKKTFSLESELVIHVCGGESSQHHQSQTEEPIPASKQFSCSQCEEGFSRSEDLNLHLKLHTRENLFSCSVCKACCSDKDSLIQHMRIHTRQMQFICHVCEKDFTWRRHLTKHMEVHKKRKKVFRCRACGAEFCTYYLLSKHKVVHQSSESPHIQAEENREEQEQMETAADGEDFGRPENLNTDTQTQQETNVEALLSLKTKEDEFWKKNRETESDLTSVRHNEVSQSDTKTDLQPFTLKEDLSQHTVFDPEIQKEVKQEDPEPPQIKEEEEEAEITKFTFSPVPLKTEEDEKPQLFQLNHGQTEDNKEFLGEPADNEKTSALSDPEIDDSDLWKPKLESGSNSESDSGRNLSSCSDNKVTDSLQPESDDSVDSDFFKDYKKPQSNLNSLRQETTEKGAKYVSDLKPYSCAQCSKAFRYSFYLKSHMKQHTERYSCSVCGHRSNTSSSLKVHMKTHTGEKPFSCSICDKKYTNKANMLSHMTVHDAERKYSCDDCKKTFAWFTELKYHQCVGESSGERTYGDDSGINLKRHILNSLNVLSAQD</sequence>
<comment type="subcellular location">
    <subcellularLocation>
        <location evidence="1">Nucleus</location>
    </subcellularLocation>
</comment>
<feature type="compositionally biased region" description="Basic and acidic residues" evidence="12">
    <location>
        <begin position="383"/>
        <end position="392"/>
    </location>
</feature>
<dbReference type="InParanoid" id="A0A2I4AIM4"/>
<dbReference type="FunFam" id="3.30.160.60:FF:000446">
    <property type="entry name" value="Zinc finger protein"/>
    <property type="match status" value="2"/>
</dbReference>
<feature type="domain" description="C2H2-type" evidence="13">
    <location>
        <begin position="100"/>
        <end position="127"/>
    </location>
</feature>
<evidence type="ECO:0000313" key="14">
    <source>
        <dbReference type="Proteomes" id="UP000192220"/>
    </source>
</evidence>
<feature type="compositionally biased region" description="Basic and acidic residues" evidence="12">
    <location>
        <begin position="434"/>
        <end position="450"/>
    </location>
</feature>
<feature type="compositionally biased region" description="Polar residues" evidence="12">
    <location>
        <begin position="471"/>
        <end position="497"/>
    </location>
</feature>
<keyword evidence="3" id="KW-0479">Metal-binding</keyword>
<feature type="compositionally biased region" description="Polar residues" evidence="12">
    <location>
        <begin position="34"/>
        <end position="45"/>
    </location>
</feature>
<keyword evidence="4" id="KW-0677">Repeat</keyword>
<feature type="domain" description="C2H2-type" evidence="13">
    <location>
        <begin position="539"/>
        <end position="566"/>
    </location>
</feature>
<evidence type="ECO:0000256" key="3">
    <source>
        <dbReference type="ARBA" id="ARBA00022723"/>
    </source>
</evidence>
<dbReference type="InterPro" id="IPR036236">
    <property type="entry name" value="Znf_C2H2_sf"/>
</dbReference>
<dbReference type="GO" id="GO:0005634">
    <property type="term" value="C:nucleus"/>
    <property type="evidence" value="ECO:0007669"/>
    <property type="project" value="UniProtKB-SubCell"/>
</dbReference>
<dbReference type="InterPro" id="IPR013087">
    <property type="entry name" value="Znf_C2H2_type"/>
</dbReference>
<feature type="region of interest" description="Disordered" evidence="12">
    <location>
        <begin position="32"/>
        <end position="57"/>
    </location>
</feature>
<evidence type="ECO:0000256" key="2">
    <source>
        <dbReference type="ARBA" id="ARBA00006991"/>
    </source>
</evidence>
<feature type="domain" description="C2H2-type" evidence="13">
    <location>
        <begin position="198"/>
        <end position="225"/>
    </location>
</feature>
<comment type="similarity">
    <text evidence="2">Belongs to the krueppel C2H2-type zinc-finger protein family.</text>
</comment>
<dbReference type="PANTHER" id="PTHR24394:SF44">
    <property type="entry name" value="ZINC FINGER PROTEIN 271-LIKE"/>
    <property type="match status" value="1"/>
</dbReference>
<dbReference type="GO" id="GO:0000981">
    <property type="term" value="F:DNA-binding transcription factor activity, RNA polymerase II-specific"/>
    <property type="evidence" value="ECO:0007669"/>
    <property type="project" value="TreeGrafter"/>
</dbReference>
<reference evidence="15" key="1">
    <citation type="submission" date="2025-08" db="UniProtKB">
        <authorList>
            <consortium name="RefSeq"/>
        </authorList>
    </citation>
    <scope>IDENTIFICATION</scope>
    <source>
        <strain evidence="15">Quisiro</strain>
        <tissue evidence="15">Liver</tissue>
    </source>
</reference>
<keyword evidence="6" id="KW-0862">Zinc</keyword>
<evidence type="ECO:0000256" key="9">
    <source>
        <dbReference type="ARBA" id="ARBA00023163"/>
    </source>
</evidence>
<keyword evidence="10" id="KW-0539">Nucleus</keyword>
<evidence type="ECO:0000256" key="12">
    <source>
        <dbReference type="SAM" id="MobiDB-lite"/>
    </source>
</evidence>
<gene>
    <name evidence="15" type="primary">LOC106511116</name>
</gene>
<dbReference type="SMART" id="SM00355">
    <property type="entry name" value="ZnF_C2H2"/>
    <property type="match status" value="10"/>
</dbReference>
<feature type="domain" description="C2H2-type" evidence="13">
    <location>
        <begin position="170"/>
        <end position="197"/>
    </location>
</feature>
<dbReference type="PROSITE" id="PS00028">
    <property type="entry name" value="ZINC_FINGER_C2H2_1"/>
    <property type="match status" value="7"/>
</dbReference>
<feature type="domain" description="C2H2-type" evidence="13">
    <location>
        <begin position="593"/>
        <end position="620"/>
    </location>
</feature>
<dbReference type="Proteomes" id="UP000192220">
    <property type="component" value="Unplaced"/>
</dbReference>
<keyword evidence="14" id="KW-1185">Reference proteome</keyword>
<dbReference type="Gene3D" id="3.30.160.60">
    <property type="entry name" value="Classic Zinc Finger"/>
    <property type="match status" value="8"/>
</dbReference>
<feature type="compositionally biased region" description="Polar residues" evidence="12">
    <location>
        <begin position="514"/>
        <end position="523"/>
    </location>
</feature>
<evidence type="ECO:0000256" key="11">
    <source>
        <dbReference type="PROSITE-ProRule" id="PRU00042"/>
    </source>
</evidence>
<evidence type="ECO:0000256" key="10">
    <source>
        <dbReference type="ARBA" id="ARBA00023242"/>
    </source>
</evidence>
<keyword evidence="5 11" id="KW-0863">Zinc-finger</keyword>
<feature type="region of interest" description="Disordered" evidence="12">
    <location>
        <begin position="375"/>
        <end position="523"/>
    </location>
</feature>
<dbReference type="FunFam" id="3.30.160.60:FF:001289">
    <property type="entry name" value="Zinc finger protein 574"/>
    <property type="match status" value="1"/>
</dbReference>
<evidence type="ECO:0000256" key="8">
    <source>
        <dbReference type="ARBA" id="ARBA00023125"/>
    </source>
</evidence>
<feature type="domain" description="C2H2-type" evidence="13">
    <location>
        <begin position="565"/>
        <end position="592"/>
    </location>
</feature>
<dbReference type="OrthoDB" id="6077919at2759"/>
<feature type="region of interest" description="Disordered" evidence="12">
    <location>
        <begin position="279"/>
        <end position="318"/>
    </location>
</feature>
<dbReference type="GeneID" id="106511116"/>
<feature type="domain" description="C2H2-type" evidence="13">
    <location>
        <begin position="621"/>
        <end position="650"/>
    </location>
</feature>
<keyword evidence="7" id="KW-0805">Transcription regulation</keyword>
<evidence type="ECO:0000256" key="1">
    <source>
        <dbReference type="ARBA" id="ARBA00004123"/>
    </source>
</evidence>
<keyword evidence="9" id="KW-0804">Transcription</keyword>
<evidence type="ECO:0000259" key="13">
    <source>
        <dbReference type="PROSITE" id="PS50157"/>
    </source>
</evidence>
<accession>A0A2I4AIM4</accession>
<dbReference type="PANTHER" id="PTHR24394">
    <property type="entry name" value="ZINC FINGER PROTEIN"/>
    <property type="match status" value="1"/>
</dbReference>
<dbReference type="GO" id="GO:0003677">
    <property type="term" value="F:DNA binding"/>
    <property type="evidence" value="ECO:0007669"/>
    <property type="project" value="UniProtKB-KW"/>
</dbReference>
<dbReference type="FunFam" id="3.30.160.60:FF:000770">
    <property type="entry name" value="zinc finger protein 16"/>
    <property type="match status" value="1"/>
</dbReference>
<dbReference type="AlphaFoldDB" id="A0A2I4AIM4"/>
<evidence type="ECO:0000256" key="7">
    <source>
        <dbReference type="ARBA" id="ARBA00023015"/>
    </source>
</evidence>
<dbReference type="GO" id="GO:0008270">
    <property type="term" value="F:zinc ion binding"/>
    <property type="evidence" value="ECO:0007669"/>
    <property type="project" value="UniProtKB-KW"/>
</dbReference>
<dbReference type="KEGG" id="alim:106511116"/>
<organism evidence="14 15">
    <name type="scientific">Austrofundulus limnaeus</name>
    <name type="common">Annual killifish</name>
    <dbReference type="NCBI Taxonomy" id="52670"/>
    <lineage>
        <taxon>Eukaryota</taxon>
        <taxon>Metazoa</taxon>
        <taxon>Chordata</taxon>
        <taxon>Craniata</taxon>
        <taxon>Vertebrata</taxon>
        <taxon>Euteleostomi</taxon>
        <taxon>Actinopterygii</taxon>
        <taxon>Neopterygii</taxon>
        <taxon>Teleostei</taxon>
        <taxon>Neoteleostei</taxon>
        <taxon>Acanthomorphata</taxon>
        <taxon>Ovalentaria</taxon>
        <taxon>Atherinomorphae</taxon>
        <taxon>Cyprinodontiformes</taxon>
        <taxon>Rivulidae</taxon>
        <taxon>Austrofundulus</taxon>
    </lineage>
</organism>
<dbReference type="PROSITE" id="PS50157">
    <property type="entry name" value="ZINC_FINGER_C2H2_2"/>
    <property type="match status" value="9"/>
</dbReference>
<feature type="compositionally biased region" description="Acidic residues" evidence="12">
    <location>
        <begin position="290"/>
        <end position="304"/>
    </location>
</feature>
<dbReference type="FunFam" id="3.30.160.60:FF:000100">
    <property type="entry name" value="Zinc finger 45-like"/>
    <property type="match status" value="1"/>
</dbReference>
<evidence type="ECO:0000256" key="5">
    <source>
        <dbReference type="ARBA" id="ARBA00022771"/>
    </source>
</evidence>
<dbReference type="RefSeq" id="XP_013855316.1">
    <property type="nucleotide sequence ID" value="XM_013999862.1"/>
</dbReference>
<evidence type="ECO:0000256" key="6">
    <source>
        <dbReference type="ARBA" id="ARBA00022833"/>
    </source>
</evidence>
<keyword evidence="8" id="KW-0238">DNA-binding</keyword>
<evidence type="ECO:0000313" key="15">
    <source>
        <dbReference type="RefSeq" id="XP_013855316.1"/>
    </source>
</evidence>
<feature type="domain" description="C2H2-type" evidence="13">
    <location>
        <begin position="255"/>
        <end position="282"/>
    </location>
</feature>
<name>A0A2I4AIM4_AUSLI</name>